<feature type="transmembrane region" description="Helical" evidence="2">
    <location>
        <begin position="649"/>
        <end position="670"/>
    </location>
</feature>
<feature type="domain" description="FHA" evidence="3">
    <location>
        <begin position="172"/>
        <end position="228"/>
    </location>
</feature>
<protein>
    <recommendedName>
        <fullName evidence="3">FHA domain-containing protein</fullName>
    </recommendedName>
</protein>
<dbReference type="PANTHER" id="PTHR15715:SF37">
    <property type="entry name" value="LD47843P"/>
    <property type="match status" value="1"/>
</dbReference>
<reference evidence="4" key="1">
    <citation type="submission" date="2023-03" db="EMBL/GenBank/DDBJ databases">
        <title>Mating type loci evolution in Malassezia.</title>
        <authorList>
            <person name="Coelho M.A."/>
        </authorList>
    </citation>
    <scope>NUCLEOTIDE SEQUENCE</scope>
    <source>
        <strain evidence="4">CBS 12830</strain>
    </source>
</reference>
<evidence type="ECO:0000256" key="2">
    <source>
        <dbReference type="SAM" id="Phobius"/>
    </source>
</evidence>
<proteinExistence type="predicted"/>
<keyword evidence="2" id="KW-0812">Transmembrane</keyword>
<dbReference type="SUPFAM" id="SSF49879">
    <property type="entry name" value="SMAD/FHA domain"/>
    <property type="match status" value="1"/>
</dbReference>
<gene>
    <name evidence="4" type="ORF">MEQU1_002959</name>
</gene>
<evidence type="ECO:0000256" key="1">
    <source>
        <dbReference type="SAM" id="Coils"/>
    </source>
</evidence>
<dbReference type="Proteomes" id="UP001214415">
    <property type="component" value="Chromosome 6"/>
</dbReference>
<dbReference type="Gene3D" id="2.60.200.20">
    <property type="match status" value="1"/>
</dbReference>
<evidence type="ECO:0000259" key="3">
    <source>
        <dbReference type="PROSITE" id="PS50006"/>
    </source>
</evidence>
<evidence type="ECO:0000313" key="4">
    <source>
        <dbReference type="EMBL" id="WFD24262.1"/>
    </source>
</evidence>
<dbReference type="Pfam" id="PF00498">
    <property type="entry name" value="FHA"/>
    <property type="match status" value="1"/>
</dbReference>
<evidence type="ECO:0000313" key="5">
    <source>
        <dbReference type="Proteomes" id="UP001214415"/>
    </source>
</evidence>
<dbReference type="InterPro" id="IPR008984">
    <property type="entry name" value="SMAD_FHA_dom_sf"/>
</dbReference>
<feature type="coiled-coil region" evidence="1">
    <location>
        <begin position="407"/>
        <end position="444"/>
    </location>
</feature>
<dbReference type="PROSITE" id="PS50006">
    <property type="entry name" value="FHA_DOMAIN"/>
    <property type="match status" value="1"/>
</dbReference>
<keyword evidence="5" id="KW-1185">Reference proteome</keyword>
<dbReference type="GO" id="GO:0005737">
    <property type="term" value="C:cytoplasm"/>
    <property type="evidence" value="ECO:0007669"/>
    <property type="project" value="TreeGrafter"/>
</dbReference>
<accession>A0AAF0J025</accession>
<keyword evidence="2" id="KW-1133">Transmembrane helix</keyword>
<sequence>MDAHSALDESHGHLHDIVAAIAHVTACLARNPEWTEMASSLAFLRTMEAAWHEKYALSTSVAPSNDDALVQWFLQWNARWKAHKHVHDWRTKSATLQIPMPHDTSPLGAREKASLKRIIHSTMPQSNGGIAGLKSAGSQEGLVCPALHLYPLNDTFVPKQINLAPPSSRNRVKIGRYSNNKSVPTPTNGFFDSKVLSRAHAEVWCENDRVYIKDVKSSNGTFINGTRLSPESQESEPVELHSEDVVDFGIDILTDDNKEILHRRVACRVFLVITPEDALKLRSDFTSLYRGGVHGGTLSNAGLCPGAEGAFRRGKSGVNLDHVLFRLQNELQKSKLVGTELKALGTTIQNINETLGGGAVSPQEAPFPQLVPAQKRADEKELPNVPTVDASTFATFESQLASTHDMLAAHVDKIKSLESTLAAYERIKEEVASLKMELEQTKRTVGASDPQHDTKAWAALGLSDQVREVPDGFDDAASVTSTDTEVPAMETPVPDASHAAHVPLPRAETVELPVDHAALLLRIEALEQSHHSQAEAKAESAPVPTTADLVTRLERLEKAVQKQQPVEAPLSPDTINPSLAEWRATFEQRWKEQSQGWEEAQQKINDAIVYWSNPATPRMVSYACPTVDAKGSARQTPKRHWIYKLVDPAYQALGVTLLMVGMAVPTVLVYSAMKHLLHAVGH</sequence>
<dbReference type="AlphaFoldDB" id="A0AAF0J025"/>
<dbReference type="SMART" id="SM00240">
    <property type="entry name" value="FHA"/>
    <property type="match status" value="1"/>
</dbReference>
<name>A0AAF0J025_9BASI</name>
<organism evidence="4 5">
    <name type="scientific">Malassezia equina</name>
    <dbReference type="NCBI Taxonomy" id="1381935"/>
    <lineage>
        <taxon>Eukaryota</taxon>
        <taxon>Fungi</taxon>
        <taxon>Dikarya</taxon>
        <taxon>Basidiomycota</taxon>
        <taxon>Ustilaginomycotina</taxon>
        <taxon>Malasseziomycetes</taxon>
        <taxon>Malasseziales</taxon>
        <taxon>Malasseziaceae</taxon>
        <taxon>Malassezia</taxon>
    </lineage>
</organism>
<keyword evidence="2" id="KW-0472">Membrane</keyword>
<keyword evidence="1" id="KW-0175">Coiled coil</keyword>
<dbReference type="InterPro" id="IPR051176">
    <property type="entry name" value="Cent_Immune-Sig_Mod"/>
</dbReference>
<dbReference type="EMBL" id="CP119905">
    <property type="protein sequence ID" value="WFD24262.1"/>
    <property type="molecule type" value="Genomic_DNA"/>
</dbReference>
<dbReference type="InterPro" id="IPR000253">
    <property type="entry name" value="FHA_dom"/>
</dbReference>
<dbReference type="PANTHER" id="PTHR15715">
    <property type="entry name" value="CENTROSOMAL PROTEIN OF 170 KDA"/>
    <property type="match status" value="1"/>
</dbReference>